<accession>A0A2V5ITL2</accession>
<keyword evidence="1" id="KW-0472">Membrane</keyword>
<evidence type="ECO:0000313" key="2">
    <source>
        <dbReference type="EMBL" id="PYI31970.1"/>
    </source>
</evidence>
<name>A0A2V5ITL2_9EURO</name>
<protein>
    <submittedName>
        <fullName evidence="2">Uncharacterized protein</fullName>
    </submittedName>
</protein>
<organism evidence="2 3">
    <name type="scientific">Aspergillus indologenus CBS 114.80</name>
    <dbReference type="NCBI Taxonomy" id="1450541"/>
    <lineage>
        <taxon>Eukaryota</taxon>
        <taxon>Fungi</taxon>
        <taxon>Dikarya</taxon>
        <taxon>Ascomycota</taxon>
        <taxon>Pezizomycotina</taxon>
        <taxon>Eurotiomycetes</taxon>
        <taxon>Eurotiomycetidae</taxon>
        <taxon>Eurotiales</taxon>
        <taxon>Aspergillaceae</taxon>
        <taxon>Aspergillus</taxon>
        <taxon>Aspergillus subgen. Circumdati</taxon>
    </lineage>
</organism>
<feature type="transmembrane region" description="Helical" evidence="1">
    <location>
        <begin position="26"/>
        <end position="50"/>
    </location>
</feature>
<evidence type="ECO:0000313" key="3">
    <source>
        <dbReference type="Proteomes" id="UP000248817"/>
    </source>
</evidence>
<keyword evidence="1" id="KW-0812">Transmembrane</keyword>
<dbReference type="AlphaFoldDB" id="A0A2V5ITL2"/>
<gene>
    <name evidence="2" type="ORF">BP00DRAFT_163890</name>
</gene>
<dbReference type="EMBL" id="KZ825497">
    <property type="protein sequence ID" value="PYI31970.1"/>
    <property type="molecule type" value="Genomic_DNA"/>
</dbReference>
<keyword evidence="3" id="KW-1185">Reference proteome</keyword>
<dbReference type="Proteomes" id="UP000248817">
    <property type="component" value="Unassembled WGS sequence"/>
</dbReference>
<keyword evidence="1" id="KW-1133">Transmembrane helix</keyword>
<proteinExistence type="predicted"/>
<evidence type="ECO:0000256" key="1">
    <source>
        <dbReference type="SAM" id="Phobius"/>
    </source>
</evidence>
<reference evidence="2 3" key="1">
    <citation type="submission" date="2018-02" db="EMBL/GenBank/DDBJ databases">
        <title>The genomes of Aspergillus section Nigri reveals drivers in fungal speciation.</title>
        <authorList>
            <consortium name="DOE Joint Genome Institute"/>
            <person name="Vesth T.C."/>
            <person name="Nybo J."/>
            <person name="Theobald S."/>
            <person name="Brandl J."/>
            <person name="Frisvad J.C."/>
            <person name="Nielsen K.F."/>
            <person name="Lyhne E.K."/>
            <person name="Kogle M.E."/>
            <person name="Kuo A."/>
            <person name="Riley R."/>
            <person name="Clum A."/>
            <person name="Nolan M."/>
            <person name="Lipzen A."/>
            <person name="Salamov A."/>
            <person name="Henrissat B."/>
            <person name="Wiebenga A."/>
            <person name="De vries R.P."/>
            <person name="Grigoriev I.V."/>
            <person name="Mortensen U.H."/>
            <person name="Andersen M.R."/>
            <person name="Baker S.E."/>
        </authorList>
    </citation>
    <scope>NUCLEOTIDE SEQUENCE [LARGE SCALE GENOMIC DNA]</scope>
    <source>
        <strain evidence="2 3">CBS 114.80</strain>
    </source>
</reference>
<sequence>MLDTVRTWSTVWTLEAAFRSCYAYPFHYFIILALQINYICLTGFWSCVCLPSMVSSIHQGNENEQTAPAPFATPWCHGRPQFPSIPAKWLVPSRSLGLPAPTQGTCSVPISQPRKIVTQQAERVTPTTFSLK</sequence>